<dbReference type="HAMAP" id="MF_01145">
    <property type="entry name" value="Foldase_PrsA"/>
    <property type="match status" value="1"/>
</dbReference>
<organism evidence="14 15">
    <name type="scientific">Salinibacillus aidingensis</name>
    <dbReference type="NCBI Taxonomy" id="237684"/>
    <lineage>
        <taxon>Bacteria</taxon>
        <taxon>Bacillati</taxon>
        <taxon>Bacillota</taxon>
        <taxon>Bacilli</taxon>
        <taxon>Bacillales</taxon>
        <taxon>Bacillaceae</taxon>
        <taxon>Salinibacillus</taxon>
    </lineage>
</organism>
<dbReference type="InterPro" id="IPR046357">
    <property type="entry name" value="PPIase_dom_sf"/>
</dbReference>
<evidence type="ECO:0000256" key="5">
    <source>
        <dbReference type="ARBA" id="ARBA00022729"/>
    </source>
</evidence>
<feature type="transmembrane region" description="Helical" evidence="12">
    <location>
        <begin position="6"/>
        <end position="24"/>
    </location>
</feature>
<keyword evidence="6 11" id="KW-0697">Rotamase</keyword>
<evidence type="ECO:0000259" key="13">
    <source>
        <dbReference type="PROSITE" id="PS50198"/>
    </source>
</evidence>
<evidence type="ECO:0000256" key="4">
    <source>
        <dbReference type="ARBA" id="ARBA00022475"/>
    </source>
</evidence>
<evidence type="ECO:0000256" key="7">
    <source>
        <dbReference type="ARBA" id="ARBA00023136"/>
    </source>
</evidence>
<dbReference type="EMBL" id="BAAADO010000002">
    <property type="protein sequence ID" value="GAA0486728.1"/>
    <property type="molecule type" value="Genomic_DNA"/>
</dbReference>
<keyword evidence="10" id="KW-0449">Lipoprotein</keyword>
<name>A0ABN1AYS3_9BACI</name>
<evidence type="ECO:0000256" key="10">
    <source>
        <dbReference type="ARBA" id="ARBA00023288"/>
    </source>
</evidence>
<dbReference type="PROSITE" id="PS50198">
    <property type="entry name" value="PPIC_PPIASE_2"/>
    <property type="match status" value="1"/>
</dbReference>
<keyword evidence="15" id="KW-1185">Reference proteome</keyword>
<dbReference type="Pfam" id="PF13624">
    <property type="entry name" value="SurA_N_3"/>
    <property type="match status" value="1"/>
</dbReference>
<dbReference type="RefSeq" id="WP_343838351.1">
    <property type="nucleotide sequence ID" value="NZ_BAAADO010000002.1"/>
</dbReference>
<comment type="function">
    <text evidence="11">Plays a major role in protein secretion by helping the post-translocational extracellular folding of several secreted proteins.</text>
</comment>
<keyword evidence="7 11" id="KW-0472">Membrane</keyword>
<keyword evidence="8" id="KW-0564">Palmitate</keyword>
<evidence type="ECO:0000256" key="9">
    <source>
        <dbReference type="ARBA" id="ARBA00023235"/>
    </source>
</evidence>
<sequence>MTKPKMIYWGIGSIVALLLLIWGFSYNSSTKYVAEIDDTKISEQELNDVLVSQYGAEVLDSLVTQKVIEMEIEKQGVEVSQEKIDAEMANYQEYYGGEEAFQSLLEENGIKQSTIEQDIETYLATNKLVAEGITITDEELQTYFNENKDQYNQQEEVHASHILVDDKETAEEVIDKLEAGEEFTSLAKEYSTDEASRESGGDLGTFGKGEMVQAFEDAAFSMEVGQISDPVETENGFHVIRVEEKFEAKEAKFEEVKEKVREDLMATRVNNEYSTWLEEVKSKYDITTSLDV</sequence>
<protein>
    <recommendedName>
        <fullName evidence="11">Foldase protein PrsA</fullName>
        <ecNumber evidence="11">5.2.1.8</ecNumber>
    </recommendedName>
</protein>
<dbReference type="SUPFAM" id="SSF54534">
    <property type="entry name" value="FKBP-like"/>
    <property type="match status" value="1"/>
</dbReference>
<keyword evidence="9 11" id="KW-0413">Isomerase</keyword>
<evidence type="ECO:0000256" key="8">
    <source>
        <dbReference type="ARBA" id="ARBA00023139"/>
    </source>
</evidence>
<dbReference type="Gene3D" id="3.10.50.40">
    <property type="match status" value="1"/>
</dbReference>
<reference evidence="14 15" key="1">
    <citation type="journal article" date="2019" name="Int. J. Syst. Evol. Microbiol.">
        <title>The Global Catalogue of Microorganisms (GCM) 10K type strain sequencing project: providing services to taxonomists for standard genome sequencing and annotation.</title>
        <authorList>
            <consortium name="The Broad Institute Genomics Platform"/>
            <consortium name="The Broad Institute Genome Sequencing Center for Infectious Disease"/>
            <person name="Wu L."/>
            <person name="Ma J."/>
        </authorList>
    </citation>
    <scope>NUCLEOTIDE SEQUENCE [LARGE SCALE GENOMIC DNA]</scope>
    <source>
        <strain evidence="14 15">JCM 12389</strain>
    </source>
</reference>
<evidence type="ECO:0000256" key="3">
    <source>
        <dbReference type="ARBA" id="ARBA00006071"/>
    </source>
</evidence>
<comment type="similarity">
    <text evidence="3 11">Belongs to the PrsA family.</text>
</comment>
<dbReference type="PANTHER" id="PTHR47245">
    <property type="entry name" value="PEPTIDYLPROLYL ISOMERASE"/>
    <property type="match status" value="1"/>
</dbReference>
<dbReference type="EC" id="5.2.1.8" evidence="11"/>
<feature type="domain" description="PpiC" evidence="13">
    <location>
        <begin position="154"/>
        <end position="244"/>
    </location>
</feature>
<dbReference type="InterPro" id="IPR023059">
    <property type="entry name" value="Foldase_PrsA"/>
</dbReference>
<evidence type="ECO:0000256" key="2">
    <source>
        <dbReference type="ARBA" id="ARBA00004193"/>
    </source>
</evidence>
<keyword evidence="4 11" id="KW-1003">Cell membrane</keyword>
<dbReference type="Gene3D" id="1.10.4030.10">
    <property type="entry name" value="Porin chaperone SurA, peptide-binding domain"/>
    <property type="match status" value="1"/>
</dbReference>
<evidence type="ECO:0000256" key="11">
    <source>
        <dbReference type="HAMAP-Rule" id="MF_01145"/>
    </source>
</evidence>
<dbReference type="InterPro" id="IPR000297">
    <property type="entry name" value="PPIase_PpiC"/>
</dbReference>
<gene>
    <name evidence="11" type="primary">prsA</name>
    <name evidence="14" type="ORF">GCM10008986_10170</name>
</gene>
<keyword evidence="12" id="KW-0812">Transmembrane</keyword>
<comment type="subcellular location">
    <subcellularLocation>
        <location evidence="2">Cell membrane</location>
        <topology evidence="2">Lipid-anchor</topology>
    </subcellularLocation>
</comment>
<dbReference type="Pfam" id="PF13616">
    <property type="entry name" value="Rotamase_3"/>
    <property type="match status" value="1"/>
</dbReference>
<keyword evidence="12" id="KW-1133">Transmembrane helix</keyword>
<comment type="caution">
    <text evidence="14">The sequence shown here is derived from an EMBL/GenBank/DDBJ whole genome shotgun (WGS) entry which is preliminary data.</text>
</comment>
<evidence type="ECO:0000256" key="12">
    <source>
        <dbReference type="SAM" id="Phobius"/>
    </source>
</evidence>
<evidence type="ECO:0000313" key="15">
    <source>
        <dbReference type="Proteomes" id="UP001500880"/>
    </source>
</evidence>
<accession>A0ABN1AYS3</accession>
<dbReference type="InterPro" id="IPR050245">
    <property type="entry name" value="PrsA_foldase"/>
</dbReference>
<dbReference type="PANTHER" id="PTHR47245:SF1">
    <property type="entry name" value="FOLDASE PROTEIN PRSA"/>
    <property type="match status" value="1"/>
</dbReference>
<comment type="catalytic activity">
    <reaction evidence="1 11">
        <text>[protein]-peptidylproline (omega=180) = [protein]-peptidylproline (omega=0)</text>
        <dbReference type="Rhea" id="RHEA:16237"/>
        <dbReference type="Rhea" id="RHEA-COMP:10747"/>
        <dbReference type="Rhea" id="RHEA-COMP:10748"/>
        <dbReference type="ChEBI" id="CHEBI:83833"/>
        <dbReference type="ChEBI" id="CHEBI:83834"/>
        <dbReference type="EC" id="5.2.1.8"/>
    </reaction>
</comment>
<dbReference type="SUPFAM" id="SSF109998">
    <property type="entry name" value="Triger factor/SurA peptide-binding domain-like"/>
    <property type="match status" value="1"/>
</dbReference>
<evidence type="ECO:0000256" key="6">
    <source>
        <dbReference type="ARBA" id="ARBA00023110"/>
    </source>
</evidence>
<evidence type="ECO:0000313" key="14">
    <source>
        <dbReference type="EMBL" id="GAA0486728.1"/>
    </source>
</evidence>
<evidence type="ECO:0000256" key="1">
    <source>
        <dbReference type="ARBA" id="ARBA00000971"/>
    </source>
</evidence>
<dbReference type="Proteomes" id="UP001500880">
    <property type="component" value="Unassembled WGS sequence"/>
</dbReference>
<proteinExistence type="inferred from homology"/>
<keyword evidence="5 11" id="KW-0732">Signal</keyword>
<dbReference type="InterPro" id="IPR027304">
    <property type="entry name" value="Trigger_fact/SurA_dom_sf"/>
</dbReference>